<organism evidence="2 3">
    <name type="scientific">Niabella ginsengisoli</name>
    <dbReference type="NCBI Taxonomy" id="522298"/>
    <lineage>
        <taxon>Bacteria</taxon>
        <taxon>Pseudomonadati</taxon>
        <taxon>Bacteroidota</taxon>
        <taxon>Chitinophagia</taxon>
        <taxon>Chitinophagales</taxon>
        <taxon>Chitinophagaceae</taxon>
        <taxon>Niabella</taxon>
    </lineage>
</organism>
<dbReference type="InterPro" id="IPR039426">
    <property type="entry name" value="TonB-dep_rcpt-like"/>
</dbReference>
<dbReference type="PANTHER" id="PTHR30069:SF29">
    <property type="entry name" value="HEMOGLOBIN AND HEMOGLOBIN-HAPTOGLOBIN-BINDING PROTEIN 1-RELATED"/>
    <property type="match status" value="1"/>
</dbReference>
<gene>
    <name evidence="2" type="ORF">MKP09_02780</name>
</gene>
<keyword evidence="3" id="KW-1185">Reference proteome</keyword>
<comment type="caution">
    <text evidence="2">The sequence shown here is derived from an EMBL/GenBank/DDBJ whole genome shotgun (WGS) entry which is preliminary data.</text>
</comment>
<dbReference type="SUPFAM" id="SSF56935">
    <property type="entry name" value="Porins"/>
    <property type="match status" value="1"/>
</dbReference>
<evidence type="ECO:0000313" key="2">
    <source>
        <dbReference type="EMBL" id="MCH5596920.1"/>
    </source>
</evidence>
<keyword evidence="1" id="KW-0732">Signal</keyword>
<proteinExistence type="predicted"/>
<evidence type="ECO:0000256" key="1">
    <source>
        <dbReference type="ARBA" id="ARBA00022729"/>
    </source>
</evidence>
<dbReference type="SUPFAM" id="SSF49464">
    <property type="entry name" value="Carboxypeptidase regulatory domain-like"/>
    <property type="match status" value="1"/>
</dbReference>
<protein>
    <submittedName>
        <fullName evidence="2">TonB-dependent receptor</fullName>
    </submittedName>
</protein>
<dbReference type="Pfam" id="PF13620">
    <property type="entry name" value="CarboxypepD_reg"/>
    <property type="match status" value="1"/>
</dbReference>
<dbReference type="Gene3D" id="2.60.40.1120">
    <property type="entry name" value="Carboxypeptidase-like, regulatory domain"/>
    <property type="match status" value="1"/>
</dbReference>
<dbReference type="Proteomes" id="UP001202248">
    <property type="component" value="Unassembled WGS sequence"/>
</dbReference>
<dbReference type="Gene3D" id="2.170.130.10">
    <property type="entry name" value="TonB-dependent receptor, plug domain"/>
    <property type="match status" value="1"/>
</dbReference>
<dbReference type="RefSeq" id="WP_240826328.1">
    <property type="nucleotide sequence ID" value="NZ_JAKWBL010000001.1"/>
</dbReference>
<name>A0ABS9SF10_9BACT</name>
<dbReference type="PANTHER" id="PTHR30069">
    <property type="entry name" value="TONB-DEPENDENT OUTER MEMBRANE RECEPTOR"/>
    <property type="match status" value="1"/>
</dbReference>
<evidence type="ECO:0000313" key="3">
    <source>
        <dbReference type="Proteomes" id="UP001202248"/>
    </source>
</evidence>
<dbReference type="InterPro" id="IPR037066">
    <property type="entry name" value="Plug_dom_sf"/>
</dbReference>
<keyword evidence="2" id="KW-0675">Receptor</keyword>
<accession>A0ABS9SF10</accession>
<dbReference type="EMBL" id="JAKWBL010000001">
    <property type="protein sequence ID" value="MCH5596920.1"/>
    <property type="molecule type" value="Genomic_DNA"/>
</dbReference>
<sequence length="373" mass="40708">MIALFTIAKVATAQTVNGKITDNSQVPMPNASVSLLNAKDSSLKKINAADKEGNFLFEHIAAGKYILMATSIGYAKTYSAVFEYDSISSITQHLIIDKSTVQMTGVVVTAKRPPIEMKAGKTVVNVDGQPTNAGLNVLEILEKSPGVSVDADGNVSLQGKGGVMILIDDKPTYLSGTQLAAYLKSIQASGLNQIEIMTSPPAKYDAEGGSGVINIKTKKGTIKGFNGNLDLNYIQGLYPKYNGGANLNYRNNKLNIFGSYNGGVWESLGTMAINRNFYKDGAYSDSSAQITNRKNDNEWHNTRVGMDYYFTDNDVAGIVIRGGISEWEEIIKVYQTCTARIKRSVPFWHHKETIRGVRKISILMEITSIHSIR</sequence>
<reference evidence="2 3" key="1">
    <citation type="submission" date="2022-02" db="EMBL/GenBank/DDBJ databases">
        <authorList>
            <person name="Min J."/>
        </authorList>
    </citation>
    <scope>NUCLEOTIDE SEQUENCE [LARGE SCALE GENOMIC DNA]</scope>
    <source>
        <strain evidence="2 3">GR10-1</strain>
    </source>
</reference>
<dbReference type="InterPro" id="IPR008969">
    <property type="entry name" value="CarboxyPept-like_regulatory"/>
</dbReference>